<keyword evidence="4" id="KW-0223">Dioxygenase</keyword>
<evidence type="ECO:0000256" key="2">
    <source>
        <dbReference type="ARBA" id="ARBA00022723"/>
    </source>
</evidence>
<evidence type="ECO:0000256" key="4">
    <source>
        <dbReference type="RuleBase" id="RU369119"/>
    </source>
</evidence>
<dbReference type="GO" id="GO:0046872">
    <property type="term" value="F:metal ion binding"/>
    <property type="evidence" value="ECO:0007669"/>
    <property type="project" value="UniProtKB-UniRule"/>
</dbReference>
<dbReference type="EMBL" id="AOKY01000352">
    <property type="protein sequence ID" value="KDB22499.1"/>
    <property type="molecule type" value="Genomic_DNA"/>
</dbReference>
<dbReference type="PANTHER" id="PTHR28657:SF5">
    <property type="entry name" value="INDOLEAMINE 2,3-DIOXYGENASE"/>
    <property type="match status" value="1"/>
</dbReference>
<comment type="catalytic activity">
    <reaction evidence="4">
        <text>L-tryptophan + O2 = N-formyl-L-kynurenine</text>
        <dbReference type="Rhea" id="RHEA:24536"/>
        <dbReference type="ChEBI" id="CHEBI:15379"/>
        <dbReference type="ChEBI" id="CHEBI:57912"/>
        <dbReference type="ChEBI" id="CHEBI:58629"/>
    </reaction>
</comment>
<evidence type="ECO:0000256" key="1">
    <source>
        <dbReference type="ARBA" id="ARBA00007119"/>
    </source>
</evidence>
<dbReference type="GO" id="GO:0033754">
    <property type="term" value="F:indoleamine 2,3-dioxygenase activity"/>
    <property type="evidence" value="ECO:0007669"/>
    <property type="project" value="UniProtKB-EC"/>
</dbReference>
<protein>
    <recommendedName>
        <fullName evidence="4">Indoleamine 2,3-dioxygenase</fullName>
        <ecNumber evidence="4">1.13.11.52</ecNumber>
    </recommendedName>
</protein>
<dbReference type="STRING" id="1215338.A0A059J3X5"/>
<keyword evidence="2 4" id="KW-0479">Metal-binding</keyword>
<evidence type="ECO:0000256" key="3">
    <source>
        <dbReference type="ARBA" id="ARBA00023004"/>
    </source>
</evidence>
<comment type="caution">
    <text evidence="5">The sequence shown here is derived from an EMBL/GenBank/DDBJ whole genome shotgun (WGS) entry which is preliminary data.</text>
</comment>
<dbReference type="GO" id="GO:0034354">
    <property type="term" value="P:'de novo' NAD+ biosynthetic process from L-tryptophan"/>
    <property type="evidence" value="ECO:0007669"/>
    <property type="project" value="TreeGrafter"/>
</dbReference>
<dbReference type="PANTHER" id="PTHR28657">
    <property type="entry name" value="INDOLEAMINE 2,3-DIOXYGENASE"/>
    <property type="match status" value="1"/>
</dbReference>
<evidence type="ECO:0000313" key="5">
    <source>
        <dbReference type="EMBL" id="KDB22499.1"/>
    </source>
</evidence>
<name>A0A059J3X5_TRIIM</name>
<comment type="similarity">
    <text evidence="1 4">Belongs to the indoleamine 2,3-dioxygenase family.</text>
</comment>
<reference evidence="5 6" key="1">
    <citation type="submission" date="2014-02" db="EMBL/GenBank/DDBJ databases">
        <title>The Genome Sequence of Trichophyton interdigitale MR816.</title>
        <authorList>
            <consortium name="The Broad Institute Genomics Platform"/>
            <person name="Cuomo C.A."/>
            <person name="White T.C."/>
            <person name="Graser Y."/>
            <person name="Martinez-Rossi N."/>
            <person name="Heitman J."/>
            <person name="Young S.K."/>
            <person name="Zeng Q."/>
            <person name="Gargeya S."/>
            <person name="Abouelleil A."/>
            <person name="Alvarado L."/>
            <person name="Chapman S.B."/>
            <person name="Gainer-Dewar J."/>
            <person name="Goldberg J."/>
            <person name="Griggs A."/>
            <person name="Gujja S."/>
            <person name="Hansen M."/>
            <person name="Howarth C."/>
            <person name="Imamovic A."/>
            <person name="Larimer J."/>
            <person name="Martinez D."/>
            <person name="Murphy C."/>
            <person name="Pearson M.D."/>
            <person name="Persinoti G."/>
            <person name="Poon T."/>
            <person name="Priest M."/>
            <person name="Roberts A.D."/>
            <person name="Saif S."/>
            <person name="Shea T.D."/>
            <person name="Sykes S.N."/>
            <person name="Wortman J."/>
            <person name="Nusbaum C."/>
            <person name="Birren B."/>
        </authorList>
    </citation>
    <scope>NUCLEOTIDE SEQUENCE [LARGE SCALE GENOMIC DNA]</scope>
    <source>
        <strain evidence="5 6">MR816</strain>
    </source>
</reference>
<sequence>MLRPVPNIEDYGITAEHGFLPEKPPATELPAYYAPWETTVGNLQPLILAGRLRNTIENMPVLSLEYLESTPEWRRAYSILGFLLHGYIWGGDQPADVSITSVASGCVFAL</sequence>
<dbReference type="InterPro" id="IPR037217">
    <property type="entry name" value="Trp/Indoleamine_2_3_dOase-like"/>
</dbReference>
<dbReference type="GO" id="GO:0005737">
    <property type="term" value="C:cytoplasm"/>
    <property type="evidence" value="ECO:0007669"/>
    <property type="project" value="TreeGrafter"/>
</dbReference>
<dbReference type="Pfam" id="PF01231">
    <property type="entry name" value="IDO"/>
    <property type="match status" value="1"/>
</dbReference>
<keyword evidence="6" id="KW-1185">Reference proteome</keyword>
<organism evidence="5 6">
    <name type="scientific">Trichophyton interdigitale (strain MR816)</name>
    <dbReference type="NCBI Taxonomy" id="1215338"/>
    <lineage>
        <taxon>Eukaryota</taxon>
        <taxon>Fungi</taxon>
        <taxon>Dikarya</taxon>
        <taxon>Ascomycota</taxon>
        <taxon>Pezizomycotina</taxon>
        <taxon>Eurotiomycetes</taxon>
        <taxon>Eurotiomycetidae</taxon>
        <taxon>Onygenales</taxon>
        <taxon>Arthrodermataceae</taxon>
        <taxon>Trichophyton</taxon>
    </lineage>
</organism>
<dbReference type="GO" id="GO:0019441">
    <property type="term" value="P:L-tryptophan catabolic process to kynurenine"/>
    <property type="evidence" value="ECO:0007669"/>
    <property type="project" value="UniProtKB-UniRule"/>
</dbReference>
<keyword evidence="3 4" id="KW-0408">Iron</keyword>
<dbReference type="Proteomes" id="UP000024533">
    <property type="component" value="Unassembled WGS sequence"/>
</dbReference>
<dbReference type="GO" id="GO:0020037">
    <property type="term" value="F:heme binding"/>
    <property type="evidence" value="ECO:0007669"/>
    <property type="project" value="UniProtKB-UniRule"/>
</dbReference>
<dbReference type="SUPFAM" id="SSF140959">
    <property type="entry name" value="Indolic compounds 2,3-dioxygenase-like"/>
    <property type="match status" value="1"/>
</dbReference>
<accession>A0A059J3X5</accession>
<dbReference type="EC" id="1.13.11.52" evidence="4"/>
<gene>
    <name evidence="5" type="ORF">H109_05628</name>
</gene>
<dbReference type="OMA" id="WRRAYCL"/>
<dbReference type="HOGENOM" id="CLU_2256141_0_0_1"/>
<keyword evidence="4" id="KW-0349">Heme</keyword>
<dbReference type="AlphaFoldDB" id="A0A059J3X5"/>
<dbReference type="OrthoDB" id="540174at2759"/>
<evidence type="ECO:0000313" key="6">
    <source>
        <dbReference type="Proteomes" id="UP000024533"/>
    </source>
</evidence>
<keyword evidence="4" id="KW-0560">Oxidoreductase</keyword>
<comment type="function">
    <text evidence="4">Produces N-formyl-kynurenine through the oxidation of tryptophan.</text>
</comment>
<dbReference type="InterPro" id="IPR000898">
    <property type="entry name" value="Indolamine_dOase"/>
</dbReference>
<proteinExistence type="inferred from homology"/>